<dbReference type="PANTHER" id="PTHR24148:SF73">
    <property type="entry name" value="HET DOMAIN PROTEIN (AFU_ORTHOLOGUE AFUA_8G01020)"/>
    <property type="match status" value="1"/>
</dbReference>
<dbReference type="EMBL" id="MU866464">
    <property type="protein sequence ID" value="KAK4172109.1"/>
    <property type="molecule type" value="Genomic_DNA"/>
</dbReference>
<dbReference type="Pfam" id="PF26639">
    <property type="entry name" value="Het-6_barrel"/>
    <property type="match status" value="1"/>
</dbReference>
<proteinExistence type="predicted"/>
<dbReference type="Pfam" id="PF06985">
    <property type="entry name" value="HET"/>
    <property type="match status" value="1"/>
</dbReference>
<evidence type="ECO:0000259" key="1">
    <source>
        <dbReference type="Pfam" id="PF06985"/>
    </source>
</evidence>
<dbReference type="AlphaFoldDB" id="A0AAN6VYG5"/>
<organism evidence="2 3">
    <name type="scientific">Triangularia setosa</name>
    <dbReference type="NCBI Taxonomy" id="2587417"/>
    <lineage>
        <taxon>Eukaryota</taxon>
        <taxon>Fungi</taxon>
        <taxon>Dikarya</taxon>
        <taxon>Ascomycota</taxon>
        <taxon>Pezizomycotina</taxon>
        <taxon>Sordariomycetes</taxon>
        <taxon>Sordariomycetidae</taxon>
        <taxon>Sordariales</taxon>
        <taxon>Podosporaceae</taxon>
        <taxon>Triangularia</taxon>
    </lineage>
</organism>
<dbReference type="Proteomes" id="UP001302321">
    <property type="component" value="Unassembled WGS sequence"/>
</dbReference>
<sequence length="699" mass="79037">MVSEYPYRPLNLPYGTRILTIIGGRYNEPLTASLSHISLSDPSEEPPYDALSYCWSRSINLTKTLPMNDIITTAVVGQDECGSEISAGGALPLAEMLDHPIYGQFQLELGGVLPPGPITIDGTRLIVGGELHRALKTMRREDEHLRIWVDAVCIDQQNMDERSKHVRVMGEIYAGAETVRVWLGEDSGFYVTPFVNTIYLMTDILMDIRAPHEMGSLVDALHDVQGRFVRHPRSQELNWDMIAEFFNRSWWHRTWVIQEIANARQAMLYAGSHDFGWDFLEPVIKVLKSVKLDSLLNEHRGWKAVSMMSNLRLEQQSPRNDASYKPCEVLTVLEELRGFQSTLPVDKIYGVLNLTDHKDKIPVDYNKSPEQVYTDLAVSFLETGSLKILSHCVTVSKNEPSTLELLPSWVPDWTRPGYVEPYCIRELEANACGSSHDGAIYRISSDQKVLHIKGRVLDRIAVIDTMRQIPSPGSARYDRGWKGKSEEFPVNASASVQERNEMYEQLNEANTRGSVVNISKIALKPAGEVTAAERQAQLESLARTFMCNRIRENEPPSGEFVKGLEILIAQCEDDCKWLSRLVQEIVDHQVHSTKAMASEGGAAYGERLEEGYWMMQGAFSKWCYNRRFFVTQEGRYGWGVESIEAGVLVVVLFGSDYPFVLREDIDGKGKYRIVGDGYLNGFMGMTEEFVYGDQEFTII</sequence>
<accession>A0AAN6VYG5</accession>
<name>A0AAN6VYG5_9PEZI</name>
<keyword evidence="3" id="KW-1185">Reference proteome</keyword>
<dbReference type="InterPro" id="IPR052895">
    <property type="entry name" value="HetReg/Transcr_Mod"/>
</dbReference>
<dbReference type="PANTHER" id="PTHR24148">
    <property type="entry name" value="ANKYRIN REPEAT DOMAIN-CONTAINING PROTEIN 39 HOMOLOG-RELATED"/>
    <property type="match status" value="1"/>
</dbReference>
<comment type="caution">
    <text evidence="2">The sequence shown here is derived from an EMBL/GenBank/DDBJ whole genome shotgun (WGS) entry which is preliminary data.</text>
</comment>
<gene>
    <name evidence="2" type="ORF">QBC36DRAFT_294696</name>
</gene>
<evidence type="ECO:0000313" key="2">
    <source>
        <dbReference type="EMBL" id="KAK4172109.1"/>
    </source>
</evidence>
<protein>
    <submittedName>
        <fullName evidence="2">Heterokaryon incompatibility protein-domain-containing protein</fullName>
    </submittedName>
</protein>
<dbReference type="InterPro" id="IPR010730">
    <property type="entry name" value="HET"/>
</dbReference>
<reference evidence="2" key="1">
    <citation type="journal article" date="2023" name="Mol. Phylogenet. Evol.">
        <title>Genome-scale phylogeny and comparative genomics of the fungal order Sordariales.</title>
        <authorList>
            <person name="Hensen N."/>
            <person name="Bonometti L."/>
            <person name="Westerberg I."/>
            <person name="Brannstrom I.O."/>
            <person name="Guillou S."/>
            <person name="Cros-Aarteil S."/>
            <person name="Calhoun S."/>
            <person name="Haridas S."/>
            <person name="Kuo A."/>
            <person name="Mondo S."/>
            <person name="Pangilinan J."/>
            <person name="Riley R."/>
            <person name="LaButti K."/>
            <person name="Andreopoulos B."/>
            <person name="Lipzen A."/>
            <person name="Chen C."/>
            <person name="Yan M."/>
            <person name="Daum C."/>
            <person name="Ng V."/>
            <person name="Clum A."/>
            <person name="Steindorff A."/>
            <person name="Ohm R.A."/>
            <person name="Martin F."/>
            <person name="Silar P."/>
            <person name="Natvig D.O."/>
            <person name="Lalanne C."/>
            <person name="Gautier V."/>
            <person name="Ament-Velasquez S.L."/>
            <person name="Kruys A."/>
            <person name="Hutchinson M.I."/>
            <person name="Powell A.J."/>
            <person name="Barry K."/>
            <person name="Miller A.N."/>
            <person name="Grigoriev I.V."/>
            <person name="Debuchy R."/>
            <person name="Gladieux P."/>
            <person name="Hiltunen Thoren M."/>
            <person name="Johannesson H."/>
        </authorList>
    </citation>
    <scope>NUCLEOTIDE SEQUENCE</scope>
    <source>
        <strain evidence="2">CBS 892.96</strain>
    </source>
</reference>
<reference evidence="2" key="2">
    <citation type="submission" date="2023-05" db="EMBL/GenBank/DDBJ databases">
        <authorList>
            <consortium name="Lawrence Berkeley National Laboratory"/>
            <person name="Steindorff A."/>
            <person name="Hensen N."/>
            <person name="Bonometti L."/>
            <person name="Westerberg I."/>
            <person name="Brannstrom I.O."/>
            <person name="Guillou S."/>
            <person name="Cros-Aarteil S."/>
            <person name="Calhoun S."/>
            <person name="Haridas S."/>
            <person name="Kuo A."/>
            <person name="Mondo S."/>
            <person name="Pangilinan J."/>
            <person name="Riley R."/>
            <person name="Labutti K."/>
            <person name="Andreopoulos B."/>
            <person name="Lipzen A."/>
            <person name="Chen C."/>
            <person name="Yanf M."/>
            <person name="Daum C."/>
            <person name="Ng V."/>
            <person name="Clum A."/>
            <person name="Ohm R."/>
            <person name="Martin F."/>
            <person name="Silar P."/>
            <person name="Natvig D."/>
            <person name="Lalanne C."/>
            <person name="Gautier V."/>
            <person name="Ament-Velasquez S.L."/>
            <person name="Kruys A."/>
            <person name="Hutchinson M.I."/>
            <person name="Powell A.J."/>
            <person name="Barry K."/>
            <person name="Miller A.N."/>
            <person name="Grigoriev I.V."/>
            <person name="Debuchy R."/>
            <person name="Gladieux P."/>
            <person name="Thoren M.H."/>
            <person name="Johannesson H."/>
        </authorList>
    </citation>
    <scope>NUCLEOTIDE SEQUENCE</scope>
    <source>
        <strain evidence="2">CBS 892.96</strain>
    </source>
</reference>
<evidence type="ECO:0000313" key="3">
    <source>
        <dbReference type="Proteomes" id="UP001302321"/>
    </source>
</evidence>
<feature type="domain" description="Heterokaryon incompatibility" evidence="1">
    <location>
        <begin position="118"/>
        <end position="259"/>
    </location>
</feature>